<name>A0A323URJ5_9RHOO</name>
<gene>
    <name evidence="1" type="ORF">DNK49_19125</name>
</gene>
<comment type="caution">
    <text evidence="1">The sequence shown here is derived from an EMBL/GenBank/DDBJ whole genome shotgun (WGS) entry which is preliminary data.</text>
</comment>
<dbReference type="OrthoDB" id="6873160at2"/>
<protein>
    <submittedName>
        <fullName evidence="1">Uncharacterized protein</fullName>
    </submittedName>
</protein>
<reference evidence="1 2" key="1">
    <citation type="submission" date="2018-06" db="EMBL/GenBank/DDBJ databases">
        <title>Azoarcus communis strain SWub3 genome.</title>
        <authorList>
            <person name="Zorraquino Salvo V."/>
            <person name="Toubiana D."/>
            <person name="Blumwald E."/>
        </authorList>
    </citation>
    <scope>NUCLEOTIDE SEQUENCE [LARGE SCALE GENOMIC DNA]</scope>
    <source>
        <strain evidence="1 2">SWub3</strain>
    </source>
</reference>
<keyword evidence="2" id="KW-1185">Reference proteome</keyword>
<dbReference type="AlphaFoldDB" id="A0A323URJ5"/>
<organism evidence="1 2">
    <name type="scientific">Parazoarcus communis SWub3 = DSM 12120</name>
    <dbReference type="NCBI Taxonomy" id="1121029"/>
    <lineage>
        <taxon>Bacteria</taxon>
        <taxon>Pseudomonadati</taxon>
        <taxon>Pseudomonadota</taxon>
        <taxon>Betaproteobacteria</taxon>
        <taxon>Rhodocyclales</taxon>
        <taxon>Zoogloeaceae</taxon>
        <taxon>Parazoarcus</taxon>
    </lineage>
</organism>
<dbReference type="Proteomes" id="UP000248259">
    <property type="component" value="Unassembled WGS sequence"/>
</dbReference>
<sequence length="405" mass="42930">MVNDLPSLGPFAGMNNRLPDHRLRIADGGDYLRNAINVDITDAGTIQRRKGSTLTQAGSACHSLWADGPAAYYADGDTLYKWPRTAVRSGLLPGARCSFAKAPDGWVYWSNGVVLERTKGASSEPAGIAVPNPAPSVTATVGGALPAGYYQVAITAVMDGRESGATWPAQVAVPQGGVVQVTGMPAGLKNIYMSSLNGDVLFHVVTTTFTSYAFPVMPSLGAQLQTLGLSPMPAGHIVRWDKGRLVVAQANVAYISEPYAPGWFSPGRGYLPFPGRITMYRPVDGGRYIATHDKTWWLPSGDVEAGQLVEVLPYGVVEGTDATVENSTDVLWFSTRGMVRASAGGEVRNIQESNVAVGGAQRGAMLWREQDGMRQAVAALLGVSDTLAPARTYIAADAAREGEML</sequence>
<accession>A0A323URJ5</accession>
<proteinExistence type="predicted"/>
<dbReference type="EMBL" id="QKOE01000019">
    <property type="protein sequence ID" value="PZA14957.1"/>
    <property type="molecule type" value="Genomic_DNA"/>
</dbReference>
<dbReference type="RefSeq" id="WP_110528425.1">
    <property type="nucleotide sequence ID" value="NZ_QKOE01000019.1"/>
</dbReference>
<evidence type="ECO:0000313" key="2">
    <source>
        <dbReference type="Proteomes" id="UP000248259"/>
    </source>
</evidence>
<evidence type="ECO:0000313" key="1">
    <source>
        <dbReference type="EMBL" id="PZA14957.1"/>
    </source>
</evidence>